<keyword evidence="1 5" id="KW-0808">Transferase</keyword>
<sequence>MKLTFVYTLLFVKLAWLSADNTKWITSNEFYQLVAQFKSSSSHVIIDTRSSNEYNGWKSFDALFSTGFDFNQTGLATLYDLKSGHVTNSLNLDADWIHLFESELKHTIETRLGLSADGQKKSIIVYDRNKERVEKVQQYLNANFNLDLVYLCKLTDDELSRFVLTSNVTGNLFFQEPFYDQLLSPEALYAILRPFNDSYVVNTKPVTDYFLFEVGPENTYEQSHIPTAVHFKIEDLMSGGTRKPKQQLAKALLSYGILPYNVEMVILYGNPDPMPAYRVAIIMKSMGVKEVRVLNGGFRTWLIKNYPLETYRTKGYSVKNRIPENLKLYEEQSQLALTPINYMVDESYVADLVKNRHVFNEQYQLVDIRTYEEFAGEQTGYAGVKYKGRIPGSFWGKAGTGPNELEEYRNLDYTMRSGADILRMWDELGIDYKKKNLIFYCGNGMRSAEVMFYAEVIGMYKISMYDGGWMDWSANKKNVFQLGAQEDDDVDVFENYKTTAASTTLSLTTLPSEVLAPNNKINSTSGTTQKSTQNSVDIFYKNQFDSVTADPSHASQLKFSHFALIFISLVILF</sequence>
<dbReference type="STRING" id="10195.A0A3M7QH75"/>
<evidence type="ECO:0000256" key="2">
    <source>
        <dbReference type="ARBA" id="ARBA00022737"/>
    </source>
</evidence>
<gene>
    <name evidence="5" type="ORF">BpHYR1_046325</name>
</gene>
<dbReference type="InterPro" id="IPR001763">
    <property type="entry name" value="Rhodanese-like_dom"/>
</dbReference>
<feature type="signal peptide" evidence="3">
    <location>
        <begin position="1"/>
        <end position="19"/>
    </location>
</feature>
<feature type="chain" id="PRO_5017946411" evidence="3">
    <location>
        <begin position="20"/>
        <end position="573"/>
    </location>
</feature>
<evidence type="ECO:0000256" key="1">
    <source>
        <dbReference type="ARBA" id="ARBA00022679"/>
    </source>
</evidence>
<organism evidence="5 6">
    <name type="scientific">Brachionus plicatilis</name>
    <name type="common">Marine rotifer</name>
    <name type="synonym">Brachionus muelleri</name>
    <dbReference type="NCBI Taxonomy" id="10195"/>
    <lineage>
        <taxon>Eukaryota</taxon>
        <taxon>Metazoa</taxon>
        <taxon>Spiralia</taxon>
        <taxon>Gnathifera</taxon>
        <taxon>Rotifera</taxon>
        <taxon>Eurotatoria</taxon>
        <taxon>Monogononta</taxon>
        <taxon>Pseudotrocha</taxon>
        <taxon>Ploima</taxon>
        <taxon>Brachionidae</taxon>
        <taxon>Brachionus</taxon>
    </lineage>
</organism>
<reference evidence="5 6" key="1">
    <citation type="journal article" date="2018" name="Sci. Rep.">
        <title>Genomic signatures of local adaptation to the degree of environmental predictability in rotifers.</title>
        <authorList>
            <person name="Franch-Gras L."/>
            <person name="Hahn C."/>
            <person name="Garcia-Roger E.M."/>
            <person name="Carmona M.J."/>
            <person name="Serra M."/>
            <person name="Gomez A."/>
        </authorList>
    </citation>
    <scope>NUCLEOTIDE SEQUENCE [LARGE SCALE GENOMIC DNA]</scope>
    <source>
        <strain evidence="5">HYR1</strain>
    </source>
</reference>
<dbReference type="Gene3D" id="3.40.250.10">
    <property type="entry name" value="Rhodanese-like domain"/>
    <property type="match status" value="3"/>
</dbReference>
<dbReference type="InterPro" id="IPR045078">
    <property type="entry name" value="TST/MPST-like"/>
</dbReference>
<name>A0A3M7QH75_BRAPC</name>
<dbReference type="EMBL" id="REGN01006223">
    <property type="protein sequence ID" value="RNA10391.1"/>
    <property type="molecule type" value="Genomic_DNA"/>
</dbReference>
<evidence type="ECO:0000256" key="3">
    <source>
        <dbReference type="SAM" id="SignalP"/>
    </source>
</evidence>
<proteinExistence type="predicted"/>
<evidence type="ECO:0000313" key="6">
    <source>
        <dbReference type="Proteomes" id="UP000276133"/>
    </source>
</evidence>
<dbReference type="Proteomes" id="UP000276133">
    <property type="component" value="Unassembled WGS sequence"/>
</dbReference>
<keyword evidence="2" id="KW-0677">Repeat</keyword>
<dbReference type="AlphaFoldDB" id="A0A3M7QH75"/>
<keyword evidence="6" id="KW-1185">Reference proteome</keyword>
<protein>
    <submittedName>
        <fullName evidence="5">Thiosulfate sulfurtransferase</fullName>
    </submittedName>
</protein>
<feature type="domain" description="Rhodanese" evidence="4">
    <location>
        <begin position="205"/>
        <end position="310"/>
    </location>
</feature>
<evidence type="ECO:0000313" key="5">
    <source>
        <dbReference type="EMBL" id="RNA10391.1"/>
    </source>
</evidence>
<dbReference type="PROSITE" id="PS50206">
    <property type="entry name" value="RHODANESE_3"/>
    <property type="match status" value="2"/>
</dbReference>
<dbReference type="SMART" id="SM00450">
    <property type="entry name" value="RHOD"/>
    <property type="match status" value="3"/>
</dbReference>
<dbReference type="PANTHER" id="PTHR11364">
    <property type="entry name" value="THIOSULFATE SULFERTANSFERASE"/>
    <property type="match status" value="1"/>
</dbReference>
<dbReference type="PANTHER" id="PTHR11364:SF27">
    <property type="entry name" value="SULFURTRANSFERASE"/>
    <property type="match status" value="1"/>
</dbReference>
<dbReference type="GO" id="GO:0004792">
    <property type="term" value="F:thiosulfate-cyanide sulfurtransferase activity"/>
    <property type="evidence" value="ECO:0007669"/>
    <property type="project" value="TreeGrafter"/>
</dbReference>
<dbReference type="Pfam" id="PF00581">
    <property type="entry name" value="Rhodanese"/>
    <property type="match status" value="3"/>
</dbReference>
<comment type="caution">
    <text evidence="5">The sequence shown here is derived from an EMBL/GenBank/DDBJ whole genome shotgun (WGS) entry which is preliminary data.</text>
</comment>
<accession>A0A3M7QH75</accession>
<dbReference type="InterPro" id="IPR036873">
    <property type="entry name" value="Rhodanese-like_dom_sf"/>
</dbReference>
<dbReference type="SUPFAM" id="SSF52821">
    <property type="entry name" value="Rhodanese/Cell cycle control phosphatase"/>
    <property type="match status" value="3"/>
</dbReference>
<dbReference type="OrthoDB" id="566238at2759"/>
<evidence type="ECO:0000259" key="4">
    <source>
        <dbReference type="PROSITE" id="PS50206"/>
    </source>
</evidence>
<feature type="domain" description="Rhodanese" evidence="4">
    <location>
        <begin position="359"/>
        <end position="481"/>
    </location>
</feature>
<keyword evidence="3" id="KW-0732">Signal</keyword>